<feature type="compositionally biased region" description="Low complexity" evidence="4">
    <location>
        <begin position="188"/>
        <end position="198"/>
    </location>
</feature>
<keyword evidence="3 5" id="KW-0732">Signal</keyword>
<evidence type="ECO:0000256" key="2">
    <source>
        <dbReference type="ARBA" id="ARBA00022525"/>
    </source>
</evidence>
<dbReference type="Pfam" id="PF01391">
    <property type="entry name" value="Collagen"/>
    <property type="match status" value="1"/>
</dbReference>
<feature type="signal peptide" evidence="5">
    <location>
        <begin position="1"/>
        <end position="21"/>
    </location>
</feature>
<evidence type="ECO:0000256" key="5">
    <source>
        <dbReference type="SAM" id="SignalP"/>
    </source>
</evidence>
<evidence type="ECO:0000313" key="8">
    <source>
        <dbReference type="Proteomes" id="UP001177769"/>
    </source>
</evidence>
<dbReference type="PANTHER" id="PTHR24023:SF1095">
    <property type="entry name" value="EGF-LIKE DOMAIN-CONTAINING PROTEIN"/>
    <property type="match status" value="1"/>
</dbReference>
<reference evidence="7" key="1">
    <citation type="submission" date="2023-01" db="EMBL/GenBank/DDBJ databases">
        <title>Whole genome sequence of Paucibacter sp. S2-9 isolated from pond sediment.</title>
        <authorList>
            <person name="Jung J.Y."/>
        </authorList>
    </citation>
    <scope>NUCLEOTIDE SEQUENCE</scope>
    <source>
        <strain evidence="7">S2-9</strain>
    </source>
</reference>
<dbReference type="GO" id="GO:0005615">
    <property type="term" value="C:extracellular space"/>
    <property type="evidence" value="ECO:0007669"/>
    <property type="project" value="TreeGrafter"/>
</dbReference>
<dbReference type="InterPro" id="IPR008160">
    <property type="entry name" value="Collagen"/>
</dbReference>
<dbReference type="GO" id="GO:0030020">
    <property type="term" value="F:extracellular matrix structural constituent conferring tensile strength"/>
    <property type="evidence" value="ECO:0007669"/>
    <property type="project" value="TreeGrafter"/>
</dbReference>
<dbReference type="NCBIfam" id="NF033679">
    <property type="entry name" value="DNRLRE_dom"/>
    <property type="match status" value="1"/>
</dbReference>
<comment type="subcellular location">
    <subcellularLocation>
        <location evidence="1">Secreted</location>
    </subcellularLocation>
</comment>
<dbReference type="Pfam" id="PF24517">
    <property type="entry name" value="CBM96"/>
    <property type="match status" value="1"/>
</dbReference>
<accession>A0AA95NGH4</accession>
<sequence length="349" mass="34541">MKHFRIASALALLACTGGARALDVPLQADAQISNLTPSINFGSLPQLGVGGGASVLLRFDLAGVLPAGLSAAKLQKANLKLFVNRVGVPGAIEVLSVNGGWGESSVSAAAAPPNSGAGSGPVATVSQANQYISIDITSQVKGWINNPASNLGLLLQPALSAPATQLFLDSKENAATGHGPSLDISLMDQGPVGPQGPQGLPGPTGPVGPKGDTGATGPAGATGATGATGTQGPRGLTGATGATGAAGPQGPQGPAGPVNLTYGRSDFSLPANNHASLNLYCPSNMFVVGGGCGHRDYNSAQTDITVNYAGPNPDNQRGGYACRINNNSSSSRAVRAYVMCISASNVTGP</sequence>
<evidence type="ECO:0000313" key="7">
    <source>
        <dbReference type="EMBL" id="WIT11733.1"/>
    </source>
</evidence>
<gene>
    <name evidence="7" type="ORF">PFX98_23080</name>
</gene>
<dbReference type="InterPro" id="IPR055372">
    <property type="entry name" value="CBM96"/>
</dbReference>
<keyword evidence="2" id="KW-0964">Secreted</keyword>
<evidence type="ECO:0000256" key="4">
    <source>
        <dbReference type="SAM" id="MobiDB-lite"/>
    </source>
</evidence>
<feature type="chain" id="PRO_5041664379" evidence="5">
    <location>
        <begin position="22"/>
        <end position="349"/>
    </location>
</feature>
<dbReference type="RefSeq" id="WP_285232818.1">
    <property type="nucleotide sequence ID" value="NZ_CP116346.1"/>
</dbReference>
<proteinExistence type="predicted"/>
<protein>
    <submittedName>
        <fullName evidence="7">DNRLRE domain-containing protein</fullName>
    </submittedName>
</protein>
<dbReference type="EMBL" id="CP116346">
    <property type="protein sequence ID" value="WIT11733.1"/>
    <property type="molecule type" value="Genomic_DNA"/>
</dbReference>
<feature type="compositionally biased region" description="Low complexity" evidence="4">
    <location>
        <begin position="207"/>
        <end position="249"/>
    </location>
</feature>
<dbReference type="GO" id="GO:0031012">
    <property type="term" value="C:extracellular matrix"/>
    <property type="evidence" value="ECO:0007669"/>
    <property type="project" value="TreeGrafter"/>
</dbReference>
<evidence type="ECO:0000256" key="1">
    <source>
        <dbReference type="ARBA" id="ARBA00004613"/>
    </source>
</evidence>
<dbReference type="KEGG" id="pais:PFX98_23080"/>
<dbReference type="GO" id="GO:0030198">
    <property type="term" value="P:extracellular matrix organization"/>
    <property type="evidence" value="ECO:0007669"/>
    <property type="project" value="TreeGrafter"/>
</dbReference>
<dbReference type="Proteomes" id="UP001177769">
    <property type="component" value="Chromosome"/>
</dbReference>
<evidence type="ECO:0000259" key="6">
    <source>
        <dbReference type="Pfam" id="PF24517"/>
    </source>
</evidence>
<feature type="domain" description="Carbohydrate-binding module family 96" evidence="6">
    <location>
        <begin position="25"/>
        <end position="176"/>
    </location>
</feature>
<dbReference type="AlphaFoldDB" id="A0AA95NGH4"/>
<organism evidence="7 8">
    <name type="scientific">Paucibacter sediminis</name>
    <dbReference type="NCBI Taxonomy" id="3019553"/>
    <lineage>
        <taxon>Bacteria</taxon>
        <taxon>Pseudomonadati</taxon>
        <taxon>Pseudomonadota</taxon>
        <taxon>Betaproteobacteria</taxon>
        <taxon>Burkholderiales</taxon>
        <taxon>Sphaerotilaceae</taxon>
        <taxon>Roseateles</taxon>
    </lineage>
</organism>
<dbReference type="PANTHER" id="PTHR24023">
    <property type="entry name" value="COLLAGEN ALPHA"/>
    <property type="match status" value="1"/>
</dbReference>
<feature type="region of interest" description="Disordered" evidence="4">
    <location>
        <begin position="177"/>
        <end position="261"/>
    </location>
</feature>
<keyword evidence="8" id="KW-1185">Reference proteome</keyword>
<evidence type="ECO:0000256" key="3">
    <source>
        <dbReference type="ARBA" id="ARBA00022729"/>
    </source>
</evidence>
<dbReference type="InterPro" id="IPR050149">
    <property type="entry name" value="Collagen_superfamily"/>
</dbReference>
<name>A0AA95NGH4_9BURK</name>